<evidence type="ECO:0000256" key="1">
    <source>
        <dbReference type="SAM" id="MobiDB-lite"/>
    </source>
</evidence>
<dbReference type="Proteomes" id="UP000250572">
    <property type="component" value="Unassembled WGS sequence"/>
</dbReference>
<evidence type="ECO:0000256" key="2">
    <source>
        <dbReference type="SAM" id="Phobius"/>
    </source>
</evidence>
<sequence>MVREAVRVTQGAPGLMPLVETAVEDEEAEREEDEEINDPVNSEDEGAGSGDVAGNQIFQRGERRRKKGDVGQVLCLKPSVAAHIMINPSPPNVSSTVESSSTEAACFIFGWTSVIFTTFSIANVLLLLPLSIIILCLALQKWRQNRSYFSSASMSHCDCFTYHTVAMEMIGVAGCIVSCCAVFMGNVKVMIIGKYLFFFKWYGEVLFHLLTCLERYMAVVHPITYLSLKRGARRLRLVEGRFPRTGIMVGVLSPGNSSLPGPNVSSSASDLPLDALCFFHGWSSVIFTAFRFTFTFLLLPVSILILSRGLQKWRRTPSCSPMSHTDCFTYNATAMQLLGVVGVSVLWVLVRPGPGERGEDRQKVVQSKQRAFVTIVSTLAVLMTGDLSRVTPPLARDAAGEEPATLLTPLGKKGVQKMDGWMDGWFYLQRGNFSALCKNSSGNTKLLGIVNQTIDPRITH</sequence>
<keyword evidence="4" id="KW-1185">Reference proteome</keyword>
<accession>A0A315UNG1</accession>
<feature type="compositionally biased region" description="Acidic residues" evidence="1">
    <location>
        <begin position="22"/>
        <end position="46"/>
    </location>
</feature>
<dbReference type="EMBL" id="NHOQ01002911">
    <property type="protein sequence ID" value="PWA13915.1"/>
    <property type="molecule type" value="Genomic_DNA"/>
</dbReference>
<dbReference type="AlphaFoldDB" id="A0A315UNG1"/>
<organism evidence="3 4">
    <name type="scientific">Gambusia affinis</name>
    <name type="common">Western mosquitofish</name>
    <name type="synonym">Heterandria affinis</name>
    <dbReference type="NCBI Taxonomy" id="33528"/>
    <lineage>
        <taxon>Eukaryota</taxon>
        <taxon>Metazoa</taxon>
        <taxon>Chordata</taxon>
        <taxon>Craniata</taxon>
        <taxon>Vertebrata</taxon>
        <taxon>Euteleostomi</taxon>
        <taxon>Actinopterygii</taxon>
        <taxon>Neopterygii</taxon>
        <taxon>Teleostei</taxon>
        <taxon>Neoteleostei</taxon>
        <taxon>Acanthomorphata</taxon>
        <taxon>Ovalentaria</taxon>
        <taxon>Atherinomorphae</taxon>
        <taxon>Cyprinodontiformes</taxon>
        <taxon>Poeciliidae</taxon>
        <taxon>Poeciliinae</taxon>
        <taxon>Gambusia</taxon>
    </lineage>
</organism>
<protein>
    <submittedName>
        <fullName evidence="3">Uncharacterized protein</fullName>
    </submittedName>
</protein>
<feature type="transmembrane region" description="Helical" evidence="2">
    <location>
        <begin position="330"/>
        <end position="350"/>
    </location>
</feature>
<reference evidence="3 4" key="1">
    <citation type="journal article" date="2018" name="G3 (Bethesda)">
        <title>A High-Quality Reference Genome for the Invasive Mosquitofish Gambusia affinis Using a Chicago Library.</title>
        <authorList>
            <person name="Hoffberg S.L."/>
            <person name="Troendle N.J."/>
            <person name="Glenn T.C."/>
            <person name="Mahmud O."/>
            <person name="Louha S."/>
            <person name="Chalopin D."/>
            <person name="Bennetzen J.L."/>
            <person name="Mauricio R."/>
        </authorList>
    </citation>
    <scope>NUCLEOTIDE SEQUENCE [LARGE SCALE GENOMIC DNA]</scope>
    <source>
        <strain evidence="3">NE01/NJP1002.9</strain>
        <tissue evidence="3">Muscle</tissue>
    </source>
</reference>
<evidence type="ECO:0000313" key="4">
    <source>
        <dbReference type="Proteomes" id="UP000250572"/>
    </source>
</evidence>
<proteinExistence type="predicted"/>
<keyword evidence="2" id="KW-0812">Transmembrane</keyword>
<evidence type="ECO:0000313" key="3">
    <source>
        <dbReference type="EMBL" id="PWA13915.1"/>
    </source>
</evidence>
<name>A0A315UNG1_GAMAF</name>
<keyword evidence="2" id="KW-0472">Membrane</keyword>
<feature type="transmembrane region" description="Helical" evidence="2">
    <location>
        <begin position="289"/>
        <end position="310"/>
    </location>
</feature>
<keyword evidence="2" id="KW-1133">Transmembrane helix</keyword>
<gene>
    <name evidence="3" type="ORF">CCH79_00018526</name>
</gene>
<feature type="region of interest" description="Disordered" evidence="1">
    <location>
        <begin position="20"/>
        <end position="65"/>
    </location>
</feature>
<dbReference type="SUPFAM" id="SSF81321">
    <property type="entry name" value="Family A G protein-coupled receptor-like"/>
    <property type="match status" value="1"/>
</dbReference>
<feature type="transmembrane region" description="Helical" evidence="2">
    <location>
        <begin position="108"/>
        <end position="139"/>
    </location>
</feature>
<feature type="transmembrane region" description="Helical" evidence="2">
    <location>
        <begin position="160"/>
        <end position="185"/>
    </location>
</feature>
<comment type="caution">
    <text evidence="3">The sequence shown here is derived from an EMBL/GenBank/DDBJ whole genome shotgun (WGS) entry which is preliminary data.</text>
</comment>